<evidence type="ECO:0000313" key="6">
    <source>
        <dbReference type="EMBL" id="RDI18645.1"/>
    </source>
</evidence>
<dbReference type="PANTHER" id="PTHR30537">
    <property type="entry name" value="HTH-TYPE TRANSCRIPTIONAL REGULATOR"/>
    <property type="match status" value="1"/>
</dbReference>
<keyword evidence="4" id="KW-0804">Transcription</keyword>
<dbReference type="FunFam" id="1.10.10.10:FF:000001">
    <property type="entry name" value="LysR family transcriptional regulator"/>
    <property type="match status" value="1"/>
</dbReference>
<sequence length="314" mass="33904">MGINAPLHLLSEMVAFAQVAERGSFSAAARALGMTPSAVSRQVARLEEALGVRLLARTTRQQRLTEAGREAFAHCAELVAAAQATLQVGQRFAATPAGVVRLSAPKALALHVLHPLVLELLAAQPGLEVHLVADDRDIDPVREEVDLVVRITRQPPEGLAGRPLMPVRHLLCAAPAYLAAAGVPAHPQDLPGHSCLWLGEHPRDHHWRLRRGDDQVEVAVHGRYAVNHSGARLDAARRGLGIACLPDFSVRAALAAGELQPVLDDWEFLGPYSGQAWLLYPPDRHLPPKCRTVIDHLAARLSPTSDPRPPMPTP</sequence>
<dbReference type="RefSeq" id="WP_114804657.1">
    <property type="nucleotide sequence ID" value="NZ_QQAV01000014.1"/>
</dbReference>
<protein>
    <submittedName>
        <fullName evidence="6">DNA-binding transcriptional LysR family regulator</fullName>
    </submittedName>
</protein>
<dbReference type="InterPro" id="IPR036390">
    <property type="entry name" value="WH_DNA-bd_sf"/>
</dbReference>
<dbReference type="InterPro" id="IPR058163">
    <property type="entry name" value="LysR-type_TF_proteobact-type"/>
</dbReference>
<evidence type="ECO:0000259" key="5">
    <source>
        <dbReference type="PROSITE" id="PS50931"/>
    </source>
</evidence>
<dbReference type="PROSITE" id="PS50931">
    <property type="entry name" value="HTH_LYSR"/>
    <property type="match status" value="1"/>
</dbReference>
<dbReference type="PANTHER" id="PTHR30537:SF5">
    <property type="entry name" value="HTH-TYPE TRANSCRIPTIONAL ACTIVATOR TTDR-RELATED"/>
    <property type="match status" value="1"/>
</dbReference>
<dbReference type="SUPFAM" id="SSF46785">
    <property type="entry name" value="Winged helix' DNA-binding domain"/>
    <property type="match status" value="1"/>
</dbReference>
<gene>
    <name evidence="6" type="ORF">DFR41_11493</name>
</gene>
<organism evidence="6 7">
    <name type="scientific">Pseudacidovorax intermedius</name>
    <dbReference type="NCBI Taxonomy" id="433924"/>
    <lineage>
        <taxon>Bacteria</taxon>
        <taxon>Pseudomonadati</taxon>
        <taxon>Pseudomonadota</taxon>
        <taxon>Betaproteobacteria</taxon>
        <taxon>Burkholderiales</taxon>
        <taxon>Comamonadaceae</taxon>
        <taxon>Pseudacidovorax</taxon>
    </lineage>
</organism>
<dbReference type="Pfam" id="PF00126">
    <property type="entry name" value="HTH_1"/>
    <property type="match status" value="1"/>
</dbReference>
<evidence type="ECO:0000256" key="2">
    <source>
        <dbReference type="ARBA" id="ARBA00023015"/>
    </source>
</evidence>
<name>A0A370F5F0_9BURK</name>
<evidence type="ECO:0000313" key="7">
    <source>
        <dbReference type="Proteomes" id="UP000255265"/>
    </source>
</evidence>
<dbReference type="STRING" id="433924.NS331_17400"/>
<evidence type="ECO:0000256" key="3">
    <source>
        <dbReference type="ARBA" id="ARBA00023125"/>
    </source>
</evidence>
<dbReference type="GO" id="GO:0043565">
    <property type="term" value="F:sequence-specific DNA binding"/>
    <property type="evidence" value="ECO:0007669"/>
    <property type="project" value="TreeGrafter"/>
</dbReference>
<comment type="similarity">
    <text evidence="1">Belongs to the LysR transcriptional regulatory family.</text>
</comment>
<dbReference type="OrthoDB" id="8928056at2"/>
<comment type="caution">
    <text evidence="6">The sequence shown here is derived from an EMBL/GenBank/DDBJ whole genome shotgun (WGS) entry which is preliminary data.</text>
</comment>
<keyword evidence="3 6" id="KW-0238">DNA-binding</keyword>
<dbReference type="InterPro" id="IPR000847">
    <property type="entry name" value="LysR_HTH_N"/>
</dbReference>
<accession>A0A370F5F0</accession>
<feature type="domain" description="HTH lysR-type" evidence="5">
    <location>
        <begin position="8"/>
        <end position="65"/>
    </location>
</feature>
<dbReference type="Proteomes" id="UP000255265">
    <property type="component" value="Unassembled WGS sequence"/>
</dbReference>
<dbReference type="CDD" id="cd08422">
    <property type="entry name" value="PBP2_CrgA_like"/>
    <property type="match status" value="1"/>
</dbReference>
<dbReference type="EMBL" id="QQAV01000014">
    <property type="protein sequence ID" value="RDI18645.1"/>
    <property type="molecule type" value="Genomic_DNA"/>
</dbReference>
<dbReference type="PRINTS" id="PR00039">
    <property type="entry name" value="HTHLYSR"/>
</dbReference>
<proteinExistence type="inferred from homology"/>
<dbReference type="GO" id="GO:0006351">
    <property type="term" value="P:DNA-templated transcription"/>
    <property type="evidence" value="ECO:0007669"/>
    <property type="project" value="TreeGrafter"/>
</dbReference>
<dbReference type="InterPro" id="IPR036388">
    <property type="entry name" value="WH-like_DNA-bd_sf"/>
</dbReference>
<reference evidence="6 7" key="1">
    <citation type="submission" date="2018-07" db="EMBL/GenBank/DDBJ databases">
        <title>Genomic Encyclopedia of Type Strains, Phase IV (KMG-IV): sequencing the most valuable type-strain genomes for metagenomic binning, comparative biology and taxonomic classification.</title>
        <authorList>
            <person name="Goeker M."/>
        </authorList>
    </citation>
    <scope>NUCLEOTIDE SEQUENCE [LARGE SCALE GENOMIC DNA]</scope>
    <source>
        <strain evidence="6 7">DSM 21352</strain>
    </source>
</reference>
<keyword evidence="2" id="KW-0805">Transcription regulation</keyword>
<dbReference type="SUPFAM" id="SSF53850">
    <property type="entry name" value="Periplasmic binding protein-like II"/>
    <property type="match status" value="1"/>
</dbReference>
<dbReference type="Gene3D" id="1.10.10.10">
    <property type="entry name" value="Winged helix-like DNA-binding domain superfamily/Winged helix DNA-binding domain"/>
    <property type="match status" value="1"/>
</dbReference>
<keyword evidence="7" id="KW-1185">Reference proteome</keyword>
<evidence type="ECO:0000256" key="1">
    <source>
        <dbReference type="ARBA" id="ARBA00009437"/>
    </source>
</evidence>
<dbReference type="GO" id="GO:0003700">
    <property type="term" value="F:DNA-binding transcription factor activity"/>
    <property type="evidence" value="ECO:0007669"/>
    <property type="project" value="InterPro"/>
</dbReference>
<evidence type="ECO:0000256" key="4">
    <source>
        <dbReference type="ARBA" id="ARBA00023163"/>
    </source>
</evidence>
<dbReference type="Gene3D" id="3.40.190.290">
    <property type="match status" value="1"/>
</dbReference>
<dbReference type="Pfam" id="PF03466">
    <property type="entry name" value="LysR_substrate"/>
    <property type="match status" value="1"/>
</dbReference>
<dbReference type="InterPro" id="IPR005119">
    <property type="entry name" value="LysR_subst-bd"/>
</dbReference>
<dbReference type="AlphaFoldDB" id="A0A370F5F0"/>